<comment type="caution">
    <text evidence="3">Lacks conserved residue(s) required for the propagation of feature annotation.</text>
</comment>
<feature type="short sequence motif" description="LXXLL motif" evidence="3">
    <location>
        <begin position="271"/>
        <end position="275"/>
    </location>
</feature>
<feature type="region of interest" description="VHIID" evidence="3">
    <location>
        <begin position="147"/>
        <end position="212"/>
    </location>
</feature>
<reference evidence="6" key="1">
    <citation type="journal article" date="2012" name="Nature">
        <title>A physical, genetic and functional sequence assembly of the barley genome.</title>
        <authorList>
            <consortium name="The International Barley Genome Sequencing Consortium"/>
            <person name="Mayer K.F."/>
            <person name="Waugh R."/>
            <person name="Brown J.W."/>
            <person name="Schulman A."/>
            <person name="Langridge P."/>
            <person name="Platzer M."/>
            <person name="Fincher G.B."/>
            <person name="Muehlbauer G.J."/>
            <person name="Sato K."/>
            <person name="Close T.J."/>
            <person name="Wise R.P."/>
            <person name="Stein N."/>
        </authorList>
    </citation>
    <scope>NUCLEOTIDE SEQUENCE [LARGE SCALE GENOMIC DNA]</scope>
    <source>
        <strain evidence="6">cv. Morex</strain>
    </source>
</reference>
<dbReference type="GO" id="GO:0005634">
    <property type="term" value="C:nucleus"/>
    <property type="evidence" value="ECO:0000318"/>
    <property type="project" value="GO_Central"/>
</dbReference>
<evidence type="ECO:0000256" key="2">
    <source>
        <dbReference type="ARBA" id="ARBA00023163"/>
    </source>
</evidence>
<reference evidence="5" key="3">
    <citation type="submission" date="2022-01" db="UniProtKB">
        <authorList>
            <consortium name="EnsemblPlants"/>
        </authorList>
    </citation>
    <scope>IDENTIFICATION</scope>
    <source>
        <strain evidence="5">subsp. vulgare</strain>
    </source>
</reference>
<dbReference type="Proteomes" id="UP000011116">
    <property type="component" value="Chromosome 1H"/>
</dbReference>
<dbReference type="SMR" id="A0A8I6WV75"/>
<dbReference type="PROSITE" id="PS50985">
    <property type="entry name" value="GRAS"/>
    <property type="match status" value="1"/>
</dbReference>
<keyword evidence="1" id="KW-0805">Transcription regulation</keyword>
<feature type="short sequence motif" description="VHIID" evidence="3">
    <location>
        <begin position="178"/>
        <end position="182"/>
    </location>
</feature>
<reference evidence="5" key="2">
    <citation type="submission" date="2020-10" db="EMBL/GenBank/DDBJ databases">
        <authorList>
            <person name="Scholz U."/>
            <person name="Mascher M."/>
            <person name="Fiebig A."/>
        </authorList>
    </citation>
    <scope>NUCLEOTIDE SEQUENCE [LARGE SCALE GENOMIC DNA]</scope>
    <source>
        <strain evidence="5">cv. Morex</strain>
    </source>
</reference>
<evidence type="ECO:0000313" key="6">
    <source>
        <dbReference type="Proteomes" id="UP000011116"/>
    </source>
</evidence>
<keyword evidence="6" id="KW-1185">Reference proteome</keyword>
<dbReference type="KEGG" id="hvg:123420332"/>
<dbReference type="AlphaFoldDB" id="A0A8I6WV75"/>
<dbReference type="PANTHER" id="PTHR31636">
    <property type="entry name" value="OSJNBA0084A10.13 PROTEIN-RELATED"/>
    <property type="match status" value="1"/>
</dbReference>
<dbReference type="GeneID" id="123420332"/>
<dbReference type="OrthoDB" id="631113at2759"/>
<feature type="region of interest" description="SAW" evidence="3">
    <location>
        <begin position="367"/>
        <end position="442"/>
    </location>
</feature>
<dbReference type="GO" id="GO:0003700">
    <property type="term" value="F:DNA-binding transcription factor activity"/>
    <property type="evidence" value="ECO:0000318"/>
    <property type="project" value="GO_Central"/>
</dbReference>
<dbReference type="Gramene" id="HORVU.MOREX.r3.1HG0091000.1">
    <property type="protein sequence ID" value="HORVU.MOREX.r3.1HG0091000.1.CDS1"/>
    <property type="gene ID" value="HORVU.MOREX.r3.1HG0091000"/>
</dbReference>
<organism evidence="5 6">
    <name type="scientific">Hordeum vulgare subsp. vulgare</name>
    <name type="common">Domesticated barley</name>
    <dbReference type="NCBI Taxonomy" id="112509"/>
    <lineage>
        <taxon>Eukaryota</taxon>
        <taxon>Viridiplantae</taxon>
        <taxon>Streptophyta</taxon>
        <taxon>Embryophyta</taxon>
        <taxon>Tracheophyta</taxon>
        <taxon>Spermatophyta</taxon>
        <taxon>Magnoliopsida</taxon>
        <taxon>Liliopsida</taxon>
        <taxon>Poales</taxon>
        <taxon>Poaceae</taxon>
        <taxon>BOP clade</taxon>
        <taxon>Pooideae</taxon>
        <taxon>Triticodae</taxon>
        <taxon>Triticeae</taxon>
        <taxon>Hordeinae</taxon>
        <taxon>Hordeum</taxon>
    </lineage>
</organism>
<protein>
    <submittedName>
        <fullName evidence="5">Uncharacterized protein</fullName>
    </submittedName>
</protein>
<dbReference type="Gramene" id="HORVU.MOREX.r2.1HG0074910.1">
    <property type="protein sequence ID" value="HORVU.MOREX.r2.1HG0074910.1.CDS.1"/>
    <property type="gene ID" value="HORVU.MOREX.r2.1HG0074910"/>
</dbReference>
<dbReference type="RefSeq" id="XP_044963264.1">
    <property type="nucleotide sequence ID" value="XM_045107329.1"/>
</dbReference>
<evidence type="ECO:0000313" key="5">
    <source>
        <dbReference type="EnsemblPlants" id="HORVU.MOREX.r3.1HG0091000.1.CDS1"/>
    </source>
</evidence>
<dbReference type="EnsemblPlants" id="HORVU.MOREX.r3.1HG0091000.1">
    <property type="protein sequence ID" value="HORVU.MOREX.r3.1HG0091000.1.CDS1"/>
    <property type="gene ID" value="HORVU.MOREX.r3.1HG0091000"/>
</dbReference>
<dbReference type="GO" id="GO:0009740">
    <property type="term" value="P:gibberellic acid mediated signaling pathway"/>
    <property type="evidence" value="ECO:0007669"/>
    <property type="project" value="EnsemblPlants"/>
</dbReference>
<proteinExistence type="inferred from homology"/>
<name>A0A8I6WV75_HORVV</name>
<evidence type="ECO:0000256" key="1">
    <source>
        <dbReference type="ARBA" id="ARBA00023015"/>
    </source>
</evidence>
<comment type="similarity">
    <text evidence="3">Belongs to the GRAS family.</text>
</comment>
<accession>A0A8I6WV75</accession>
<dbReference type="GO" id="GO:0043565">
    <property type="term" value="F:sequence-specific DNA binding"/>
    <property type="evidence" value="ECO:0000318"/>
    <property type="project" value="GO_Central"/>
</dbReference>
<keyword evidence="2" id="KW-0804">Transcription</keyword>
<evidence type="ECO:0000256" key="4">
    <source>
        <dbReference type="SAM" id="MobiDB-lite"/>
    </source>
</evidence>
<feature type="region of interest" description="Leucine repeat II (LRII)" evidence="3">
    <location>
        <begin position="221"/>
        <end position="253"/>
    </location>
</feature>
<dbReference type="InterPro" id="IPR005202">
    <property type="entry name" value="TF_GRAS"/>
</dbReference>
<gene>
    <name evidence="5" type="primary">LOC123420332</name>
</gene>
<dbReference type="GO" id="GO:0006355">
    <property type="term" value="P:regulation of DNA-templated transcription"/>
    <property type="evidence" value="ECO:0000318"/>
    <property type="project" value="GO_Central"/>
</dbReference>
<dbReference type="Pfam" id="PF03514">
    <property type="entry name" value="GRAS"/>
    <property type="match status" value="1"/>
</dbReference>
<evidence type="ECO:0000256" key="3">
    <source>
        <dbReference type="PROSITE-ProRule" id="PRU01191"/>
    </source>
</evidence>
<sequence>MGHFAFGWQGMEPAPAASLSAAAAATNGADAAYCVHPATYAPAALATVPPAVAEAAARREQEAEKAAVYLIWRLVNCSEDVQAGDYAAAAAKLADARMMLATSVSTGTGIGRIASHFAAALTQRLFPASPHSCFALDASPERAGELYRQFYDAAPYLKFAHFTANQAILEAFDGCDRVHVVDLAIMQGVQWPALIQALSIRPGGPPSVRITGVGSAPAADEVGLRLAELARAVNVPFSFQRVPDDSLDTLQPWMFQVLPGEAVAVNSICQLHRLLVDPDAASTSLPSPIDVVLGWIAAMRPRVFTVVEQEADHNKSRLAPRFSNAMFYYGSVLDSMEASMSFSRGGAIGNGSGADAYLQREIFNIVCCEGSARTERHEPLAYWCARLWRTGLAHVPLGPTAANQAAKLVRVYSGDGFRVQEIGGCLSLAWHGRPLFTASVWSAMPAADGAGTSESEQHGDKHKLKMGIGESSGGRLPGAAGAQ</sequence>
<feature type="region of interest" description="Disordered" evidence="4">
    <location>
        <begin position="447"/>
        <end position="483"/>
    </location>
</feature>